<dbReference type="SUPFAM" id="SSF56601">
    <property type="entry name" value="beta-lactamase/transpeptidase-like"/>
    <property type="match status" value="1"/>
</dbReference>
<dbReference type="PANTHER" id="PTHR46825:SF7">
    <property type="entry name" value="D-ALANYL-D-ALANINE CARBOXYPEPTIDASE"/>
    <property type="match status" value="1"/>
</dbReference>
<dbReference type="Proteomes" id="UP001225356">
    <property type="component" value="Unassembled WGS sequence"/>
</dbReference>
<organism evidence="2 3">
    <name type="scientific">Streptosporangium lutulentum</name>
    <dbReference type="NCBI Taxonomy" id="1461250"/>
    <lineage>
        <taxon>Bacteria</taxon>
        <taxon>Bacillati</taxon>
        <taxon>Actinomycetota</taxon>
        <taxon>Actinomycetes</taxon>
        <taxon>Streptosporangiales</taxon>
        <taxon>Streptosporangiaceae</taxon>
        <taxon>Streptosporangium</taxon>
    </lineage>
</organism>
<comment type="caution">
    <text evidence="2">The sequence shown here is derived from an EMBL/GenBank/DDBJ whole genome shotgun (WGS) entry which is preliminary data.</text>
</comment>
<reference evidence="2 3" key="1">
    <citation type="submission" date="2023-07" db="EMBL/GenBank/DDBJ databases">
        <title>Sequencing the genomes of 1000 actinobacteria strains.</title>
        <authorList>
            <person name="Klenk H.-P."/>
        </authorList>
    </citation>
    <scope>NUCLEOTIDE SEQUENCE [LARGE SCALE GENOMIC DNA]</scope>
    <source>
        <strain evidence="2 3">DSM 46740</strain>
    </source>
</reference>
<dbReference type="InterPro" id="IPR001466">
    <property type="entry name" value="Beta-lactam-related"/>
</dbReference>
<protein>
    <submittedName>
        <fullName evidence="2">CubicO group peptidase (Beta-lactamase class C family)</fullName>
    </submittedName>
</protein>
<dbReference type="Gene3D" id="3.40.710.10">
    <property type="entry name" value="DD-peptidase/beta-lactamase superfamily"/>
    <property type="match status" value="1"/>
</dbReference>
<proteinExistence type="predicted"/>
<gene>
    <name evidence="2" type="ORF">J2853_003452</name>
</gene>
<accession>A0ABT9QBU1</accession>
<feature type="domain" description="Beta-lactamase-related" evidence="1">
    <location>
        <begin position="20"/>
        <end position="136"/>
    </location>
</feature>
<dbReference type="PANTHER" id="PTHR46825">
    <property type="entry name" value="D-ALANYL-D-ALANINE-CARBOXYPEPTIDASE/ENDOPEPTIDASE AMPH"/>
    <property type="match status" value="1"/>
</dbReference>
<dbReference type="InterPro" id="IPR050491">
    <property type="entry name" value="AmpC-like"/>
</dbReference>
<name>A0ABT9QBU1_9ACTN</name>
<dbReference type="InterPro" id="IPR012338">
    <property type="entry name" value="Beta-lactam/transpept-like"/>
</dbReference>
<keyword evidence="3" id="KW-1185">Reference proteome</keyword>
<dbReference type="RefSeq" id="WP_307558962.1">
    <property type="nucleotide sequence ID" value="NZ_JAUSQU010000001.1"/>
</dbReference>
<sequence>MIREGTPLPGRSTGFDHCSIIEKATGQPYEQALRTRIVKPLGLSATELPDDLLPQKLAQGEHGESRGATLVHSSIFWSAGGLVSTAHDVAVFYRALFNGDLPGGKALIRKNGIGFGVFSDELPCGIRVWSHSGMIHGYSGVAMSSEDGRRQIVIQLNSSAAGETTAIAQRLMCL</sequence>
<evidence type="ECO:0000259" key="1">
    <source>
        <dbReference type="Pfam" id="PF00144"/>
    </source>
</evidence>
<evidence type="ECO:0000313" key="3">
    <source>
        <dbReference type="Proteomes" id="UP001225356"/>
    </source>
</evidence>
<dbReference type="Pfam" id="PF00144">
    <property type="entry name" value="Beta-lactamase"/>
    <property type="match status" value="1"/>
</dbReference>
<dbReference type="EMBL" id="JAUSQU010000001">
    <property type="protein sequence ID" value="MDP9844241.1"/>
    <property type="molecule type" value="Genomic_DNA"/>
</dbReference>
<evidence type="ECO:0000313" key="2">
    <source>
        <dbReference type="EMBL" id="MDP9844241.1"/>
    </source>
</evidence>